<evidence type="ECO:0008006" key="5">
    <source>
        <dbReference type="Google" id="ProtNLM"/>
    </source>
</evidence>
<evidence type="ECO:0000256" key="1">
    <source>
        <dbReference type="SAM" id="Phobius"/>
    </source>
</evidence>
<keyword evidence="1" id="KW-0812">Transmembrane</keyword>
<keyword evidence="1" id="KW-1133">Transmembrane helix</keyword>
<keyword evidence="2" id="KW-0732">Signal</keyword>
<keyword evidence="4" id="KW-1185">Reference proteome</keyword>
<name>A0A1V9ZA18_ACHHY</name>
<feature type="chain" id="PRO_5010701480" description="Secreted protein" evidence="2">
    <location>
        <begin position="20"/>
        <end position="245"/>
    </location>
</feature>
<keyword evidence="1" id="KW-0472">Membrane</keyword>
<proteinExistence type="predicted"/>
<gene>
    <name evidence="3" type="ORF">ACHHYP_00968</name>
</gene>
<evidence type="ECO:0000313" key="3">
    <source>
        <dbReference type="EMBL" id="OQR94700.1"/>
    </source>
</evidence>
<feature type="signal peptide" evidence="2">
    <location>
        <begin position="1"/>
        <end position="19"/>
    </location>
</feature>
<organism evidence="3 4">
    <name type="scientific">Achlya hypogyna</name>
    <name type="common">Oomycete</name>
    <name type="synonym">Protoachlya hypogyna</name>
    <dbReference type="NCBI Taxonomy" id="1202772"/>
    <lineage>
        <taxon>Eukaryota</taxon>
        <taxon>Sar</taxon>
        <taxon>Stramenopiles</taxon>
        <taxon>Oomycota</taxon>
        <taxon>Saprolegniomycetes</taxon>
        <taxon>Saprolegniales</taxon>
        <taxon>Achlyaceae</taxon>
        <taxon>Achlya</taxon>
    </lineage>
</organism>
<dbReference type="Proteomes" id="UP000243579">
    <property type="component" value="Unassembled WGS sequence"/>
</dbReference>
<reference evidence="3 4" key="1">
    <citation type="journal article" date="2014" name="Genome Biol. Evol.">
        <title>The secreted proteins of Achlya hypogyna and Thraustotheca clavata identify the ancestral oomycete secretome and reveal gene acquisitions by horizontal gene transfer.</title>
        <authorList>
            <person name="Misner I."/>
            <person name="Blouin N."/>
            <person name="Leonard G."/>
            <person name="Richards T.A."/>
            <person name="Lane C.E."/>
        </authorList>
    </citation>
    <scope>NUCLEOTIDE SEQUENCE [LARGE SCALE GENOMIC DNA]</scope>
    <source>
        <strain evidence="3 4">ATCC 48635</strain>
    </source>
</reference>
<feature type="transmembrane region" description="Helical" evidence="1">
    <location>
        <begin position="160"/>
        <end position="181"/>
    </location>
</feature>
<protein>
    <recommendedName>
        <fullName evidence="5">Secreted protein</fullName>
    </recommendedName>
</protein>
<sequence length="245" mass="26903">MKLLAACIVLNALAVAAKAPTTTFQEAKTDEVLKSSIDVPLGKEDTSGDVGFVLSPEQIEQIQGILGVQLGDDEEDATKRPFEGTATQHKAFPGDLRGLGALDAVMKDQLESLLKVAGVEMPKDLDSRINPGKIEEMLAWHNMAWLAFNLSVSYVFGDGLMGGVMVAGLFISLFVLLPMALRKRRERAMKAWLTAFYLEHAPDCLIRVPKAVEAYMGLKNGFERMKEDCVRKYITEAPAETKKTK</sequence>
<accession>A0A1V9ZA18</accession>
<evidence type="ECO:0000313" key="4">
    <source>
        <dbReference type="Proteomes" id="UP000243579"/>
    </source>
</evidence>
<dbReference type="STRING" id="1202772.A0A1V9ZA18"/>
<dbReference type="OrthoDB" id="61539at2759"/>
<comment type="caution">
    <text evidence="3">The sequence shown here is derived from an EMBL/GenBank/DDBJ whole genome shotgun (WGS) entry which is preliminary data.</text>
</comment>
<dbReference type="AlphaFoldDB" id="A0A1V9ZA18"/>
<dbReference type="EMBL" id="JNBR01000354">
    <property type="protein sequence ID" value="OQR94700.1"/>
    <property type="molecule type" value="Genomic_DNA"/>
</dbReference>
<evidence type="ECO:0000256" key="2">
    <source>
        <dbReference type="SAM" id="SignalP"/>
    </source>
</evidence>